<dbReference type="AlphaFoldDB" id="A0A8B8G4Z5"/>
<keyword evidence="1" id="KW-1185">Reference proteome</keyword>
<dbReference type="RefSeq" id="XP_025417656.1">
    <property type="nucleotide sequence ID" value="XM_025561871.1"/>
</dbReference>
<dbReference type="OrthoDB" id="6616491at2759"/>
<proteinExistence type="predicted"/>
<name>A0A8B8G4Z5_9HEMI</name>
<sequence>MNDYEKTFTCIKKHFKSIDIFFNNTETDDKKDKIHTDLILKIQGIIMAYKTLSNEGVILNHTSSLGLNVKSDMINHSAASGGFITAAMAFSGTEYYDKTKIRMITLCTEPILPLSGNYIDKRRQCKNNNKYISSIIQSVTHLIENGSNNTLWLCQKNGALYSIELQNINRFLVKFEPKMDEKTE</sequence>
<dbReference type="GeneID" id="112688593"/>
<evidence type="ECO:0000313" key="1">
    <source>
        <dbReference type="Proteomes" id="UP000694846"/>
    </source>
</evidence>
<dbReference type="Proteomes" id="UP000694846">
    <property type="component" value="Unplaced"/>
</dbReference>
<organism evidence="1 2">
    <name type="scientific">Sipha flava</name>
    <name type="common">yellow sugarcane aphid</name>
    <dbReference type="NCBI Taxonomy" id="143950"/>
    <lineage>
        <taxon>Eukaryota</taxon>
        <taxon>Metazoa</taxon>
        <taxon>Ecdysozoa</taxon>
        <taxon>Arthropoda</taxon>
        <taxon>Hexapoda</taxon>
        <taxon>Insecta</taxon>
        <taxon>Pterygota</taxon>
        <taxon>Neoptera</taxon>
        <taxon>Paraneoptera</taxon>
        <taxon>Hemiptera</taxon>
        <taxon>Sternorrhyncha</taxon>
        <taxon>Aphidomorpha</taxon>
        <taxon>Aphidoidea</taxon>
        <taxon>Aphididae</taxon>
        <taxon>Sipha</taxon>
    </lineage>
</organism>
<protein>
    <submittedName>
        <fullName evidence="2">Uncharacterized protein LOC112688593</fullName>
    </submittedName>
</protein>
<accession>A0A8B8G4Z5</accession>
<evidence type="ECO:0000313" key="2">
    <source>
        <dbReference type="RefSeq" id="XP_025417656.1"/>
    </source>
</evidence>
<reference evidence="2" key="1">
    <citation type="submission" date="2025-08" db="UniProtKB">
        <authorList>
            <consortium name="RefSeq"/>
        </authorList>
    </citation>
    <scope>IDENTIFICATION</scope>
    <source>
        <tissue evidence="2">Whole body</tissue>
    </source>
</reference>
<gene>
    <name evidence="2" type="primary">LOC112688593</name>
</gene>